<dbReference type="RefSeq" id="YP_784290.1">
    <property type="nucleotide sequence ID" value="NC_008030.1"/>
</dbReference>
<organismHost>
    <name type="scientific">Crocodylus porosus</name>
    <name type="common">Saltwater crocodile</name>
    <name type="synonym">Estuarine crocodile</name>
    <dbReference type="NCBI Taxonomy" id="8502"/>
</organismHost>
<dbReference type="Proteomes" id="UP000011300">
    <property type="component" value="Segment"/>
</dbReference>
<dbReference type="KEGG" id="vg:4363382"/>
<organismHost>
    <name type="scientific">Crocodylus niloticus</name>
    <name type="common">Nile crocodile</name>
    <name type="synonym">African crocodile</name>
    <dbReference type="NCBI Taxonomy" id="8501"/>
</organismHost>
<gene>
    <name evidence="1" type="ORF">CRV100</name>
</gene>
<reference evidence="1 2" key="1">
    <citation type="journal article" date="2006" name="J. Virol.">
        <title>Genome of crocodilepox virus.</title>
        <authorList>
            <person name="Afonso C.L."/>
            <person name="Tulman E.R."/>
            <person name="Delhon G."/>
            <person name="Lu Z."/>
            <person name="Viljoen G.J."/>
            <person name="Wallace D.B."/>
            <person name="Kutish G.F."/>
            <person name="Rock D.L."/>
        </authorList>
    </citation>
    <scope>NUCLEOTIDE SEQUENCE [LARGE SCALE GENOMIC DNA]</scope>
    <source>
        <strain evidence="2">Isolate Crocodylus niloticus/Zimbabwe/Ume/2001</strain>
    </source>
</reference>
<sequence length="75" mass="8624">MQRVVSVRHREYPADVPMRFSAGEDLDDVLERVKVQFRVLGSDCDLFTAARRRIASSSELAGHAVVYARFRRRSN</sequence>
<name>Q070F1_CPRVZ</name>
<accession>Q070F1</accession>
<keyword evidence="2" id="KW-1185">Reference proteome</keyword>
<protein>
    <submittedName>
        <fullName evidence="1">Uncharacterized protein</fullName>
    </submittedName>
</protein>
<proteinExistence type="predicted"/>
<organismHost>
    <name type="scientific">Crocodylus johnstoni</name>
    <name type="common">Australian freshwater crocodile</name>
    <dbReference type="NCBI Taxonomy" id="184234"/>
</organismHost>
<evidence type="ECO:0000313" key="1">
    <source>
        <dbReference type="EMBL" id="ABJ08991.1"/>
    </source>
</evidence>
<evidence type="ECO:0000313" key="2">
    <source>
        <dbReference type="Proteomes" id="UP000011300"/>
    </source>
</evidence>
<dbReference type="EMBL" id="DQ356948">
    <property type="protein sequence ID" value="ABJ08991.1"/>
    <property type="molecule type" value="Genomic_DNA"/>
</dbReference>
<organism evidence="1 2">
    <name type="scientific">Nile crocodilepox virus (isolate Crocodylus niloticus/Zimbabwe/Ume/2001)</name>
    <name type="common">CRV</name>
    <dbReference type="NCBI Taxonomy" id="1289473"/>
    <lineage>
        <taxon>Viruses</taxon>
        <taxon>Varidnaviria</taxon>
        <taxon>Bamfordvirae</taxon>
        <taxon>Nucleocytoviricota</taxon>
        <taxon>Pokkesviricetes</taxon>
        <taxon>Chitovirales</taxon>
        <taxon>Poxviridae</taxon>
        <taxon>Chordopoxvirinae</taxon>
        <taxon>Crocodylidpoxvirus</taxon>
        <taxon>Crocodylidpoxvirus nilecrocodilepox</taxon>
        <taxon>Nile crocodilepox virus</taxon>
    </lineage>
</organism>
<dbReference type="GeneID" id="4363382"/>